<proteinExistence type="predicted"/>
<sequence>MSDSYFSAPVHQQGGWIDIVDDDWWKETPPFEDFPLPTVLPHSESTEEDPFQMSNTSQEEPVWSDIGMAHVQQQLHEP</sequence>
<reference evidence="2" key="2">
    <citation type="submission" date="2022-01" db="EMBL/GenBank/DDBJ databases">
        <authorList>
            <person name="Hirooka S."/>
            <person name="Miyagishima S.Y."/>
        </authorList>
    </citation>
    <scope>NUCLEOTIDE SEQUENCE</scope>
    <source>
        <strain evidence="2">NBRC 102759</strain>
    </source>
</reference>
<dbReference type="AlphaFoldDB" id="A0A9C7USW9"/>
<keyword evidence="3" id="KW-1185">Reference proteome</keyword>
<protein>
    <recommendedName>
        <fullName evidence="4">Anaphase-promoting complex subunit 13</fullName>
    </recommendedName>
</protein>
<dbReference type="EMBL" id="BQMJ01000055">
    <property type="protein sequence ID" value="GJQ14471.1"/>
    <property type="molecule type" value="Genomic_DNA"/>
</dbReference>
<evidence type="ECO:0000313" key="2">
    <source>
        <dbReference type="EMBL" id="GJQ14471.1"/>
    </source>
</evidence>
<gene>
    <name evidence="2" type="ORF">GpartN1_g6262.t1</name>
</gene>
<accession>A0A9C7USW9</accession>
<name>A0A9C7USW9_9RHOD</name>
<evidence type="ECO:0000256" key="1">
    <source>
        <dbReference type="SAM" id="MobiDB-lite"/>
    </source>
</evidence>
<feature type="region of interest" description="Disordered" evidence="1">
    <location>
        <begin position="35"/>
        <end position="78"/>
    </location>
</feature>
<dbReference type="Proteomes" id="UP001061958">
    <property type="component" value="Unassembled WGS sequence"/>
</dbReference>
<reference evidence="2" key="1">
    <citation type="journal article" date="2022" name="Proc. Natl. Acad. Sci. U.S.A.">
        <title>Life cycle and functional genomics of the unicellular red alga Galdieria for elucidating algal and plant evolution and industrial use.</title>
        <authorList>
            <person name="Hirooka S."/>
            <person name="Itabashi T."/>
            <person name="Ichinose T.M."/>
            <person name="Onuma R."/>
            <person name="Fujiwara T."/>
            <person name="Yamashita S."/>
            <person name="Jong L.W."/>
            <person name="Tomita R."/>
            <person name="Iwane A.H."/>
            <person name="Miyagishima S.Y."/>
        </authorList>
    </citation>
    <scope>NUCLEOTIDE SEQUENCE</scope>
    <source>
        <strain evidence="2">NBRC 102759</strain>
    </source>
</reference>
<comment type="caution">
    <text evidence="2">The sequence shown here is derived from an EMBL/GenBank/DDBJ whole genome shotgun (WGS) entry which is preliminary data.</text>
</comment>
<organism evidence="2 3">
    <name type="scientific">Galdieria partita</name>
    <dbReference type="NCBI Taxonomy" id="83374"/>
    <lineage>
        <taxon>Eukaryota</taxon>
        <taxon>Rhodophyta</taxon>
        <taxon>Bangiophyceae</taxon>
        <taxon>Galdieriales</taxon>
        <taxon>Galdieriaceae</taxon>
        <taxon>Galdieria</taxon>
    </lineage>
</organism>
<evidence type="ECO:0000313" key="3">
    <source>
        <dbReference type="Proteomes" id="UP001061958"/>
    </source>
</evidence>
<evidence type="ECO:0008006" key="4">
    <source>
        <dbReference type="Google" id="ProtNLM"/>
    </source>
</evidence>